<evidence type="ECO:0000313" key="15">
    <source>
        <dbReference type="Proteomes" id="UP000235658"/>
    </source>
</evidence>
<dbReference type="EMBL" id="PNHP01000005">
    <property type="protein sequence ID" value="PMC80973.1"/>
    <property type="molecule type" value="Genomic_DNA"/>
</dbReference>
<evidence type="ECO:0000313" key="14">
    <source>
        <dbReference type="EMBL" id="PMC80973.1"/>
    </source>
</evidence>
<comment type="similarity">
    <text evidence="1">Belongs to the class-II pyridine nucleotide-disulfide oxidoreductase family.</text>
</comment>
<dbReference type="PIRSF" id="PIRSF000238">
    <property type="entry name" value="AhpF"/>
    <property type="match status" value="1"/>
</dbReference>
<feature type="binding site" evidence="9">
    <location>
        <begin position="208"/>
        <end position="223"/>
    </location>
    <ligand>
        <name>FAD</name>
        <dbReference type="ChEBI" id="CHEBI:57692"/>
    </ligand>
</feature>
<evidence type="ECO:0000259" key="13">
    <source>
        <dbReference type="Pfam" id="PF13192"/>
    </source>
</evidence>
<evidence type="ECO:0000256" key="5">
    <source>
        <dbReference type="ARBA" id="ARBA00023002"/>
    </source>
</evidence>
<evidence type="ECO:0000256" key="1">
    <source>
        <dbReference type="ARBA" id="ARBA00009333"/>
    </source>
</evidence>
<reference evidence="14 15" key="1">
    <citation type="submission" date="2017-09" db="EMBL/GenBank/DDBJ databases">
        <title>Bacterial strain isolated from the female urinary microbiota.</title>
        <authorList>
            <person name="Thomas-White K."/>
            <person name="Kumar N."/>
            <person name="Forster S."/>
            <person name="Putonti C."/>
            <person name="Lawley T."/>
            <person name="Wolfe A.J."/>
        </authorList>
    </citation>
    <scope>NUCLEOTIDE SEQUENCE [LARGE SCALE GENOMIC DNA]</scope>
    <source>
        <strain evidence="14 15">UMB0204</strain>
    </source>
</reference>
<dbReference type="InterPro" id="IPR036188">
    <property type="entry name" value="FAD/NAD-bd_sf"/>
</dbReference>
<dbReference type="Proteomes" id="UP000235658">
    <property type="component" value="Unassembled WGS sequence"/>
</dbReference>
<evidence type="ECO:0000256" key="8">
    <source>
        <dbReference type="ARBA" id="ARBA00023284"/>
    </source>
</evidence>
<dbReference type="Pfam" id="PF07992">
    <property type="entry name" value="Pyr_redox_2"/>
    <property type="match status" value="1"/>
</dbReference>
<feature type="binding site" evidence="9">
    <location>
        <begin position="348"/>
        <end position="362"/>
    </location>
    <ligand>
        <name>NAD(+)</name>
        <dbReference type="ChEBI" id="CHEBI:57540"/>
    </ligand>
</feature>
<feature type="disulfide bond" description="Redox-active" evidence="10">
    <location>
        <begin position="336"/>
        <end position="339"/>
    </location>
</feature>
<dbReference type="NCBIfam" id="TIGR03140">
    <property type="entry name" value="AhpF"/>
    <property type="match status" value="1"/>
</dbReference>
<evidence type="ECO:0000256" key="7">
    <source>
        <dbReference type="ARBA" id="ARBA00023157"/>
    </source>
</evidence>
<keyword evidence="6 9" id="KW-0520">NAD</keyword>
<keyword evidence="5" id="KW-0560">Oxidoreductase</keyword>
<dbReference type="CDD" id="cd02974">
    <property type="entry name" value="AhpF_NTD_N"/>
    <property type="match status" value="1"/>
</dbReference>
<dbReference type="InterPro" id="IPR023753">
    <property type="entry name" value="FAD/NAD-binding_dom"/>
</dbReference>
<organism evidence="14 15">
    <name type="scientific">Anaerococcus hydrogenalis</name>
    <dbReference type="NCBI Taxonomy" id="33029"/>
    <lineage>
        <taxon>Bacteria</taxon>
        <taxon>Bacillati</taxon>
        <taxon>Bacillota</taxon>
        <taxon>Tissierellia</taxon>
        <taxon>Tissierellales</taxon>
        <taxon>Peptoniphilaceae</taxon>
        <taxon>Anaerococcus</taxon>
    </lineage>
</organism>
<keyword evidence="7 10" id="KW-1015">Disulfide bond</keyword>
<dbReference type="InterPro" id="IPR012336">
    <property type="entry name" value="Thioredoxin-like_fold"/>
</dbReference>
<dbReference type="InterPro" id="IPR036249">
    <property type="entry name" value="Thioredoxin-like_sf"/>
</dbReference>
<dbReference type="GO" id="GO:0016668">
    <property type="term" value="F:oxidoreductase activity, acting on a sulfur group of donors, NAD(P) as acceptor"/>
    <property type="evidence" value="ECO:0007669"/>
    <property type="project" value="UniProtKB-ARBA"/>
</dbReference>
<evidence type="ECO:0000256" key="11">
    <source>
        <dbReference type="SAM" id="Phobius"/>
    </source>
</evidence>
<dbReference type="AlphaFoldDB" id="A0A2N6UH92"/>
<keyword evidence="4 9" id="KW-0274">FAD</keyword>
<evidence type="ECO:0000256" key="4">
    <source>
        <dbReference type="ARBA" id="ARBA00022827"/>
    </source>
</evidence>
<dbReference type="RefSeq" id="WP_102198313.1">
    <property type="nucleotide sequence ID" value="NZ_PNHP01000005.1"/>
</dbReference>
<feature type="domain" description="FAD/NAD(P)-binding" evidence="12">
    <location>
        <begin position="207"/>
        <end position="494"/>
    </location>
</feature>
<evidence type="ECO:0000256" key="3">
    <source>
        <dbReference type="ARBA" id="ARBA00022630"/>
    </source>
</evidence>
<dbReference type="GO" id="GO:0032991">
    <property type="term" value="C:protein-containing complex"/>
    <property type="evidence" value="ECO:0007669"/>
    <property type="project" value="UniProtKB-ARBA"/>
</dbReference>
<keyword evidence="3" id="KW-0285">Flavoprotein</keyword>
<dbReference type="GO" id="GO:0005829">
    <property type="term" value="C:cytosol"/>
    <property type="evidence" value="ECO:0007669"/>
    <property type="project" value="UniProtKB-ARBA"/>
</dbReference>
<dbReference type="GO" id="GO:0102039">
    <property type="term" value="F:NADH-dependent peroxiredoxin activity"/>
    <property type="evidence" value="ECO:0007669"/>
    <property type="project" value="InterPro"/>
</dbReference>
<dbReference type="InterPro" id="IPR044142">
    <property type="entry name" value="AhpF_NTD_N"/>
</dbReference>
<dbReference type="CDD" id="cd03026">
    <property type="entry name" value="AhpF_NTD_C"/>
    <property type="match status" value="1"/>
</dbReference>
<dbReference type="PANTHER" id="PTHR48105">
    <property type="entry name" value="THIOREDOXIN REDUCTASE 1-RELATED-RELATED"/>
    <property type="match status" value="1"/>
</dbReference>
<sequence length="508" mass="55614">MLDSKLKDQLKAYLKMLKSNVTIGLSLNEDENSKKLKSFIEDVKSLSDKIKIREEKLDFTPAFSLNGEFEHGKIVFAGIPLGHEFESFVLALLQVGGIEPKISKEEKERIKSIKEKRNFETIVSLSCHNCPEVVQAFNIMAVLNKNISHTMIEGSINQDICEQRDLMAVPAIFENGEFLDGGKKTMASLLDLVAEKVQKDLSNFKNYDILIVGAGPSSATSAIYGARKGLKVAIVADEFGGQVNETLDIENITGIPKTEGPKYMLSVKKQVENLGVDIIEGVKAVDFEKNDHEFNLILEDGAKINSKTIILATGTRWRLLGIDGEEEFKNKGVAFCTHCDGPLFKGKDVAVVGGGNSGIEAAIDLASIAKTVTVLEFLPELKADKILQKKLESLQNVKVITSAQTTKLLGDTKLRALEYIDRNTKEEKTIDLAGVFIQIGQIPNTEWLEGKIKLTDRGEIEVEKDGSTNIEGIFAAGDATNSLYKQIIIAAGSGATAALSAFNYLIRK</sequence>
<dbReference type="SUPFAM" id="SSF51905">
    <property type="entry name" value="FAD/NAD(P)-binding domain"/>
    <property type="match status" value="1"/>
</dbReference>
<dbReference type="InterPro" id="IPR044141">
    <property type="entry name" value="AhpF_NTD_C"/>
</dbReference>
<dbReference type="SUPFAM" id="SSF52833">
    <property type="entry name" value="Thioredoxin-like"/>
    <property type="match status" value="2"/>
</dbReference>
<keyword evidence="11" id="KW-0812">Transmembrane</keyword>
<keyword evidence="11" id="KW-1133">Transmembrane helix</keyword>
<proteinExistence type="inferred from homology"/>
<dbReference type="GeneID" id="84578966"/>
<keyword evidence="11" id="KW-0472">Membrane</keyword>
<comment type="caution">
    <text evidence="14">The sequence shown here is derived from an EMBL/GenBank/DDBJ whole genome shotgun (WGS) entry which is preliminary data.</text>
</comment>
<dbReference type="Gene3D" id="3.40.30.80">
    <property type="match status" value="1"/>
</dbReference>
<dbReference type="GO" id="GO:0050660">
    <property type="term" value="F:flavin adenine dinucleotide binding"/>
    <property type="evidence" value="ECO:0007669"/>
    <property type="project" value="InterPro"/>
</dbReference>
<dbReference type="GO" id="GO:0051287">
    <property type="term" value="F:NAD binding"/>
    <property type="evidence" value="ECO:0007669"/>
    <property type="project" value="InterPro"/>
</dbReference>
<feature type="transmembrane region" description="Helical" evidence="11">
    <location>
        <begin position="487"/>
        <end position="506"/>
    </location>
</feature>
<evidence type="ECO:0000256" key="10">
    <source>
        <dbReference type="PIRSR" id="PIRSR000238-2"/>
    </source>
</evidence>
<gene>
    <name evidence="14" type="ORF">CJ192_07185</name>
</gene>
<dbReference type="FunFam" id="3.50.50.60:FF:000007">
    <property type="entry name" value="Alkyl hydroperoxide reductase, F subunit"/>
    <property type="match status" value="1"/>
</dbReference>
<dbReference type="Pfam" id="PF13192">
    <property type="entry name" value="Thioredoxin_3"/>
    <property type="match status" value="1"/>
</dbReference>
<comment type="cofactor">
    <cofactor evidence="9">
        <name>FAD</name>
        <dbReference type="ChEBI" id="CHEBI:57692"/>
    </cofactor>
    <text evidence="9">Binds 1 FAD per subunit.</text>
</comment>
<dbReference type="Gene3D" id="3.50.50.60">
    <property type="entry name" value="FAD/NAD(P)-binding domain"/>
    <property type="match status" value="2"/>
</dbReference>
<comment type="subunit">
    <text evidence="2">Homodimer.</text>
</comment>
<feature type="binding site" evidence="9">
    <location>
        <begin position="468"/>
        <end position="478"/>
    </location>
    <ligand>
        <name>FAD</name>
        <dbReference type="ChEBI" id="CHEBI:57692"/>
    </ligand>
</feature>
<dbReference type="InterPro" id="IPR008255">
    <property type="entry name" value="Pyr_nucl-diS_OxRdtase_2_AS"/>
</dbReference>
<evidence type="ECO:0000256" key="9">
    <source>
        <dbReference type="PIRSR" id="PIRSR000238-1"/>
    </source>
</evidence>
<dbReference type="GO" id="GO:0000302">
    <property type="term" value="P:response to reactive oxygen species"/>
    <property type="evidence" value="ECO:0007669"/>
    <property type="project" value="InterPro"/>
</dbReference>
<dbReference type="InterPro" id="IPR012081">
    <property type="entry name" value="Alkyl_hydroperoxide_Rdtase_suF"/>
</dbReference>
<dbReference type="PRINTS" id="PR00368">
    <property type="entry name" value="FADPNR"/>
</dbReference>
<dbReference type="PROSITE" id="PS00573">
    <property type="entry name" value="PYRIDINE_REDOX_2"/>
    <property type="match status" value="1"/>
</dbReference>
<evidence type="ECO:0000256" key="2">
    <source>
        <dbReference type="ARBA" id="ARBA00011738"/>
    </source>
</evidence>
<evidence type="ECO:0000259" key="12">
    <source>
        <dbReference type="Pfam" id="PF07992"/>
    </source>
</evidence>
<name>A0A2N6UH92_9FIRM</name>
<keyword evidence="9" id="KW-0521">NADP</keyword>
<dbReference type="InterPro" id="IPR050097">
    <property type="entry name" value="Ferredoxin-NADP_redctase_2"/>
</dbReference>
<accession>A0A2N6UH92</accession>
<evidence type="ECO:0000256" key="6">
    <source>
        <dbReference type="ARBA" id="ARBA00023027"/>
    </source>
</evidence>
<protein>
    <submittedName>
        <fullName evidence="14">Alkyl hydroperoxide reductase subunit F</fullName>
    </submittedName>
</protein>
<dbReference type="PRINTS" id="PR00469">
    <property type="entry name" value="PNDRDTASEII"/>
</dbReference>
<keyword evidence="8 10" id="KW-0676">Redox-active center</keyword>
<feature type="domain" description="Thioredoxin-like fold" evidence="13">
    <location>
        <begin position="122"/>
        <end position="182"/>
    </location>
</feature>